<evidence type="ECO:0000313" key="8">
    <source>
        <dbReference type="EMBL" id="RFP79648.1"/>
    </source>
</evidence>
<dbReference type="SMART" id="SM00387">
    <property type="entry name" value="HATPase_c"/>
    <property type="match status" value="1"/>
</dbReference>
<dbReference type="Pfam" id="PF00072">
    <property type="entry name" value="Response_reg"/>
    <property type="match status" value="1"/>
</dbReference>
<comment type="catalytic activity">
    <reaction evidence="1">
        <text>ATP + protein L-histidine = ADP + protein N-phospho-L-histidine.</text>
        <dbReference type="EC" id="2.7.13.3"/>
    </reaction>
</comment>
<dbReference type="AlphaFoldDB" id="A0A372EKR2"/>
<feature type="transmembrane region" description="Helical" evidence="5">
    <location>
        <begin position="153"/>
        <end position="173"/>
    </location>
</feature>
<dbReference type="SUPFAM" id="SSF52172">
    <property type="entry name" value="CheY-like"/>
    <property type="match status" value="1"/>
</dbReference>
<dbReference type="CDD" id="cd00156">
    <property type="entry name" value="REC"/>
    <property type="match status" value="1"/>
</dbReference>
<dbReference type="CDD" id="cd00082">
    <property type="entry name" value="HisKA"/>
    <property type="match status" value="1"/>
</dbReference>
<dbReference type="InterPro" id="IPR011006">
    <property type="entry name" value="CheY-like_superfamily"/>
</dbReference>
<feature type="transmembrane region" description="Helical" evidence="5">
    <location>
        <begin position="271"/>
        <end position="295"/>
    </location>
</feature>
<dbReference type="InterPro" id="IPR035965">
    <property type="entry name" value="PAS-like_dom_sf"/>
</dbReference>
<dbReference type="InterPro" id="IPR005467">
    <property type="entry name" value="His_kinase_dom"/>
</dbReference>
<gene>
    <name evidence="8" type="ORF">DY262_08890</name>
</gene>
<dbReference type="InterPro" id="IPR013656">
    <property type="entry name" value="PAS_4"/>
</dbReference>
<feature type="modified residue" description="4-aspartylphosphate" evidence="4">
    <location>
        <position position="779"/>
    </location>
</feature>
<feature type="transmembrane region" description="Helical" evidence="5">
    <location>
        <begin position="245"/>
        <end position="265"/>
    </location>
</feature>
<evidence type="ECO:0000313" key="9">
    <source>
        <dbReference type="Proteomes" id="UP000261931"/>
    </source>
</evidence>
<dbReference type="PANTHER" id="PTHR43065">
    <property type="entry name" value="SENSOR HISTIDINE KINASE"/>
    <property type="match status" value="1"/>
</dbReference>
<dbReference type="Pfam" id="PF00512">
    <property type="entry name" value="HisKA"/>
    <property type="match status" value="1"/>
</dbReference>
<feature type="transmembrane region" description="Helical" evidence="5">
    <location>
        <begin position="122"/>
        <end position="141"/>
    </location>
</feature>
<feature type="domain" description="Response regulatory" evidence="7">
    <location>
        <begin position="728"/>
        <end position="844"/>
    </location>
</feature>
<dbReference type="InterPro" id="IPR036097">
    <property type="entry name" value="HisK_dim/P_sf"/>
</dbReference>
<dbReference type="Pfam" id="PF08448">
    <property type="entry name" value="PAS_4"/>
    <property type="match status" value="1"/>
</dbReference>
<accession>A0A372EKR2</accession>
<name>A0A372EKR2_9BURK</name>
<reference evidence="8 9" key="1">
    <citation type="submission" date="2018-08" db="EMBL/GenBank/DDBJ databases">
        <title>Hydrogenophaga sp. LA-38 isolated from sludge.</title>
        <authorList>
            <person name="Im W.-T."/>
        </authorList>
    </citation>
    <scope>NUCLEOTIDE SEQUENCE [LARGE SCALE GENOMIC DNA]</scope>
    <source>
        <strain evidence="8 9">LA-38</strain>
    </source>
</reference>
<evidence type="ECO:0000259" key="7">
    <source>
        <dbReference type="PROSITE" id="PS50110"/>
    </source>
</evidence>
<dbReference type="Proteomes" id="UP000261931">
    <property type="component" value="Unassembled WGS sequence"/>
</dbReference>
<feature type="domain" description="Histidine kinase" evidence="6">
    <location>
        <begin position="466"/>
        <end position="694"/>
    </location>
</feature>
<evidence type="ECO:0000256" key="2">
    <source>
        <dbReference type="ARBA" id="ARBA00012438"/>
    </source>
</evidence>
<keyword evidence="5" id="KW-1133">Transmembrane helix</keyword>
<dbReference type="GO" id="GO:0000155">
    <property type="term" value="F:phosphorelay sensor kinase activity"/>
    <property type="evidence" value="ECO:0007669"/>
    <property type="project" value="InterPro"/>
</dbReference>
<dbReference type="Gene3D" id="1.10.287.130">
    <property type="match status" value="1"/>
</dbReference>
<dbReference type="SUPFAM" id="SSF55785">
    <property type="entry name" value="PYP-like sensor domain (PAS domain)"/>
    <property type="match status" value="1"/>
</dbReference>
<dbReference type="InterPro" id="IPR004358">
    <property type="entry name" value="Sig_transdc_His_kin-like_C"/>
</dbReference>
<dbReference type="SUPFAM" id="SSF55874">
    <property type="entry name" value="ATPase domain of HSP90 chaperone/DNA topoisomerase II/histidine kinase"/>
    <property type="match status" value="1"/>
</dbReference>
<evidence type="ECO:0000256" key="3">
    <source>
        <dbReference type="ARBA" id="ARBA00022553"/>
    </source>
</evidence>
<keyword evidence="5" id="KW-0812">Transmembrane</keyword>
<keyword evidence="3 4" id="KW-0597">Phosphoprotein</keyword>
<evidence type="ECO:0000259" key="6">
    <source>
        <dbReference type="PROSITE" id="PS50109"/>
    </source>
</evidence>
<dbReference type="InterPro" id="IPR001789">
    <property type="entry name" value="Sig_transdc_resp-reg_receiver"/>
</dbReference>
<evidence type="ECO:0000256" key="1">
    <source>
        <dbReference type="ARBA" id="ARBA00000085"/>
    </source>
</evidence>
<organism evidence="8 9">
    <name type="scientific">Hydrogenophaga borbori</name>
    <dbReference type="NCBI Taxonomy" id="2294117"/>
    <lineage>
        <taxon>Bacteria</taxon>
        <taxon>Pseudomonadati</taxon>
        <taxon>Pseudomonadota</taxon>
        <taxon>Betaproteobacteria</taxon>
        <taxon>Burkholderiales</taxon>
        <taxon>Comamonadaceae</taxon>
        <taxon>Hydrogenophaga</taxon>
    </lineage>
</organism>
<evidence type="ECO:0000256" key="4">
    <source>
        <dbReference type="PROSITE-ProRule" id="PRU00169"/>
    </source>
</evidence>
<dbReference type="PROSITE" id="PS50110">
    <property type="entry name" value="RESPONSE_REGULATORY"/>
    <property type="match status" value="1"/>
</dbReference>
<dbReference type="SUPFAM" id="SSF47384">
    <property type="entry name" value="Homodimeric domain of signal transducing histidine kinase"/>
    <property type="match status" value="1"/>
</dbReference>
<dbReference type="PANTHER" id="PTHR43065:SF42">
    <property type="entry name" value="TWO-COMPONENT SENSOR PPRA"/>
    <property type="match status" value="1"/>
</dbReference>
<dbReference type="EC" id="2.7.13.3" evidence="2"/>
<comment type="caution">
    <text evidence="8">The sequence shown here is derived from an EMBL/GenBank/DDBJ whole genome shotgun (WGS) entry which is preliminary data.</text>
</comment>
<feature type="transmembrane region" description="Helical" evidence="5">
    <location>
        <begin position="87"/>
        <end position="110"/>
    </location>
</feature>
<proteinExistence type="predicted"/>
<dbReference type="SMART" id="SM00448">
    <property type="entry name" value="REC"/>
    <property type="match status" value="1"/>
</dbReference>
<dbReference type="PRINTS" id="PR00344">
    <property type="entry name" value="BCTRLSENSOR"/>
</dbReference>
<dbReference type="Gene3D" id="3.40.50.2300">
    <property type="match status" value="1"/>
</dbReference>
<keyword evidence="5" id="KW-0472">Membrane</keyword>
<dbReference type="Gene3D" id="3.30.450.20">
    <property type="entry name" value="PAS domain"/>
    <property type="match status" value="1"/>
</dbReference>
<protein>
    <recommendedName>
        <fullName evidence="2">histidine kinase</fullName>
        <ecNumber evidence="2">2.7.13.3</ecNumber>
    </recommendedName>
</protein>
<dbReference type="InterPro" id="IPR003594">
    <property type="entry name" value="HATPase_dom"/>
</dbReference>
<keyword evidence="9" id="KW-1185">Reference proteome</keyword>
<feature type="transmembrane region" description="Helical" evidence="5">
    <location>
        <begin position="180"/>
        <end position="199"/>
    </location>
</feature>
<dbReference type="EMBL" id="QVLS01000004">
    <property type="protein sequence ID" value="RFP79648.1"/>
    <property type="molecule type" value="Genomic_DNA"/>
</dbReference>
<dbReference type="Pfam" id="PF02518">
    <property type="entry name" value="HATPase_c"/>
    <property type="match status" value="1"/>
</dbReference>
<dbReference type="InterPro" id="IPR003661">
    <property type="entry name" value="HisK_dim/P_dom"/>
</dbReference>
<evidence type="ECO:0000256" key="5">
    <source>
        <dbReference type="SAM" id="Phobius"/>
    </source>
</evidence>
<dbReference type="PROSITE" id="PS50109">
    <property type="entry name" value="HIS_KIN"/>
    <property type="match status" value="1"/>
</dbReference>
<dbReference type="InterPro" id="IPR036890">
    <property type="entry name" value="HATPase_C_sf"/>
</dbReference>
<dbReference type="Gene3D" id="3.30.565.10">
    <property type="entry name" value="Histidine kinase-like ATPase, C-terminal domain"/>
    <property type="match status" value="1"/>
</dbReference>
<dbReference type="SMART" id="SM00388">
    <property type="entry name" value="HisKA"/>
    <property type="match status" value="1"/>
</dbReference>
<sequence length="848" mass="92633">MARFWVAGRGGFCPGSDWTRPWLSPVRKRTICRAARAGGAVCTVFVPLIRAPRAGARAAIGPSSQRRRRRPVCVPLPSMATGIPELMWFHLPTLLAVWTGIDVVIGLAFWAQHRRLRHVGGLGWWALACLTHTSAAAAMMARPLLPGWVGMPLSNLLFSLTFALLWVGFRAYLGLSVRRVVTGVLLLLLVQWPVNVFFIEVVDSLPARQLLWLGTNVALLLLMIGDARAHRPWPAPTEFRALESVLWLQVALLLGYALIAVVLRWPFLPSVALLTFCFLIAYLLCVLAFQCLLMLRLRDEAQAARAVQRQREADLQRLVDNLDAGVMVFHPDHTLWRMNTAARRFLTWSAVGADGVVPEPSYESWLMLDENGQPLRRHDRPFERVLITGQPVRDVVVGLPIDGGARLRWALCSGYPENDSQGGLRRVVLTFIDITAMKDAQSEQKALEARLSQSQKMQALGTLAGGVAHDFNNILTAILGNADLAREDLPAKARAHESLGEISTAARRGRELVRQILTFSRQQPLARARVPLAAVVVESCALLRAALPSQVQLVQTIVPPLPEVSGDATQLQQVLVNLGTNALHALPAAGGRIEVALDSLPVSQARLPPALAQACRAAGLPALRLRVIDDGCGMDERVQRRMFEPFFTTKPVGQGTGLGLSVVLGLVEAHGGHIEVCSTPQKGTTITLWLPPLPADEATAEDKPVTMPAVENPQPRPDAPASPEAAPHILYLDDDDTLVFLVRRLLERRGYRVTALSVQADALAALRDKPGEFALLLTDYNMPGMSGLEVAREALTIEPRLTVAVASGYITDELQAEARAAGVREVVFKTDAVEQFCEIVARLVKSSD</sequence>